<evidence type="ECO:0000313" key="1">
    <source>
        <dbReference type="EMBL" id="NOH70670.1"/>
    </source>
</evidence>
<dbReference type="EMBL" id="VTXC01000009">
    <property type="protein sequence ID" value="NOH70670.1"/>
    <property type="molecule type" value="Genomic_DNA"/>
</dbReference>
<gene>
    <name evidence="1" type="ORF">F0225_04835</name>
</gene>
<dbReference type="Proteomes" id="UP000565719">
    <property type="component" value="Unassembled WGS sequence"/>
</dbReference>
<name>A0A7Y4ECI6_9VIBR</name>
<dbReference type="AlphaFoldDB" id="A0A7Y4ECI6"/>
<protein>
    <submittedName>
        <fullName evidence="1">Uncharacterized protein</fullName>
    </submittedName>
</protein>
<proteinExistence type="predicted"/>
<evidence type="ECO:0000313" key="2">
    <source>
        <dbReference type="Proteomes" id="UP000565719"/>
    </source>
</evidence>
<comment type="caution">
    <text evidence="1">The sequence shown here is derived from an EMBL/GenBank/DDBJ whole genome shotgun (WGS) entry which is preliminary data.</text>
</comment>
<accession>A0A7Y4ECI6</accession>
<reference evidence="1 2" key="1">
    <citation type="submission" date="2019-09" db="EMBL/GenBank/DDBJ databases">
        <title>Draft genome sequencing and comparative genomics of hatchery-associated Vibrios.</title>
        <authorList>
            <person name="Kehlet-Delgado H."/>
            <person name="Mueller R.S."/>
        </authorList>
    </citation>
    <scope>NUCLEOTIDE SEQUENCE [LARGE SCALE GENOMIC DNA]</scope>
    <source>
        <strain evidence="1 2">99-46-Y</strain>
    </source>
</reference>
<sequence length="72" mass="8071">MSEVMSLSDEELVILNNILVKEIISLKAKLDEVEDSGTLKIGNKSLKGLIEMYQSYQEEIGKRGIEELKSTV</sequence>
<organism evidence="1 2">
    <name type="scientific">Vibrio pectenicida</name>
    <dbReference type="NCBI Taxonomy" id="62763"/>
    <lineage>
        <taxon>Bacteria</taxon>
        <taxon>Pseudomonadati</taxon>
        <taxon>Pseudomonadota</taxon>
        <taxon>Gammaproteobacteria</taxon>
        <taxon>Vibrionales</taxon>
        <taxon>Vibrionaceae</taxon>
        <taxon>Vibrio</taxon>
    </lineage>
</organism>
<dbReference type="RefSeq" id="WP_171360166.1">
    <property type="nucleotide sequence ID" value="NZ_VTXC01000009.1"/>
</dbReference>